<dbReference type="Proteomes" id="UP001372714">
    <property type="component" value="Chromosome"/>
</dbReference>
<protein>
    <submittedName>
        <fullName evidence="1">STY4526/YPO1902 family pathogenicity island replication protein</fullName>
    </submittedName>
</protein>
<dbReference type="Pfam" id="PF11198">
    <property type="entry name" value="DUF2857"/>
    <property type="match status" value="1"/>
</dbReference>
<keyword evidence="2" id="KW-1185">Reference proteome</keyword>
<organism evidence="1 2">
    <name type="scientific">Pseudomonas benzopyrenica</name>
    <dbReference type="NCBI Taxonomy" id="2993566"/>
    <lineage>
        <taxon>Bacteria</taxon>
        <taxon>Pseudomonadati</taxon>
        <taxon>Pseudomonadota</taxon>
        <taxon>Gammaproteobacteria</taxon>
        <taxon>Pseudomonadales</taxon>
        <taxon>Pseudomonadaceae</taxon>
        <taxon>Pseudomonas</taxon>
    </lineage>
</organism>
<sequence>MSTKYNPMNQALMDLILHHLRNGQVQRCLDIGLDVEVLNLLRQPQAHSILKNAPARWCKIQIDLDMVKKLLENCERDERETRLVHRAIQLGATNGMIREFFGMAPSEISVVRQLLNVPGRSGRVAGLNDTDQVWYRFLDLMSAHEVDHKDAIALLDICMMITEELNGPFESIKDKHDQITLGLIWNLVQTWLNEGLYPPKIARAPLLLISDARKRRDRQLGDEQAAGDALPQVQEEDQSAALGQMSLIELDSAEGDNR</sequence>
<evidence type="ECO:0000313" key="2">
    <source>
        <dbReference type="Proteomes" id="UP001372714"/>
    </source>
</evidence>
<dbReference type="RefSeq" id="WP_093256025.1">
    <property type="nucleotide sequence ID" value="NZ_CP145723.1"/>
</dbReference>
<proteinExistence type="predicted"/>
<reference evidence="1 2" key="1">
    <citation type="submission" date="2024-02" db="EMBL/GenBank/DDBJ databases">
        <title>The whole genome sequence of Pseudomonas benzopyrenica MLY92.</title>
        <authorList>
            <person name="Liu Y."/>
        </authorList>
    </citation>
    <scope>NUCLEOTIDE SEQUENCE [LARGE SCALE GENOMIC DNA]</scope>
    <source>
        <strain evidence="1 2">MLY92</strain>
    </source>
</reference>
<evidence type="ECO:0000313" key="1">
    <source>
        <dbReference type="EMBL" id="WWM65023.1"/>
    </source>
</evidence>
<dbReference type="EMBL" id="CP145723">
    <property type="protein sequence ID" value="WWM65023.1"/>
    <property type="molecule type" value="Genomic_DNA"/>
</dbReference>
<dbReference type="InterPro" id="IPR021364">
    <property type="entry name" value="DUF2857"/>
</dbReference>
<accession>A0ABZ2FJL1</accession>
<gene>
    <name evidence="1" type="ORF">V6W80_14940</name>
</gene>
<name>A0ABZ2FJL1_9PSED</name>